<dbReference type="PANTHER" id="PTHR43531">
    <property type="entry name" value="PROTEIN ICFG"/>
    <property type="match status" value="1"/>
</dbReference>
<feature type="domain" description="Methyl-accepting transducer" evidence="6">
    <location>
        <begin position="401"/>
        <end position="616"/>
    </location>
</feature>
<comment type="similarity">
    <text evidence="2">Belongs to the methyl-accepting chemotaxis (MCP) protein family.</text>
</comment>
<dbReference type="InterPro" id="IPR035965">
    <property type="entry name" value="PAS-like_dom_sf"/>
</dbReference>
<dbReference type="SMART" id="SM00283">
    <property type="entry name" value="MA"/>
    <property type="match status" value="1"/>
</dbReference>
<keyword evidence="1" id="KW-0145">Chemotaxis</keyword>
<dbReference type="PANTHER" id="PTHR43531:SF11">
    <property type="entry name" value="METHYL-ACCEPTING CHEMOTAXIS PROTEIN 3"/>
    <property type="match status" value="1"/>
</dbReference>
<dbReference type="PROSITE" id="PS50112">
    <property type="entry name" value="PAS"/>
    <property type="match status" value="1"/>
</dbReference>
<evidence type="ECO:0000313" key="10">
    <source>
        <dbReference type="Proteomes" id="UP000293433"/>
    </source>
</evidence>
<evidence type="ECO:0000259" key="6">
    <source>
        <dbReference type="PROSITE" id="PS50111"/>
    </source>
</evidence>
<feature type="domain" description="PAC" evidence="8">
    <location>
        <begin position="301"/>
        <end position="354"/>
    </location>
</feature>
<keyword evidence="10" id="KW-1185">Reference proteome</keyword>
<evidence type="ECO:0000256" key="2">
    <source>
        <dbReference type="ARBA" id="ARBA00029447"/>
    </source>
</evidence>
<evidence type="ECO:0000256" key="1">
    <source>
        <dbReference type="ARBA" id="ARBA00022500"/>
    </source>
</evidence>
<dbReference type="AlphaFoldDB" id="A0A4Q7LWQ1"/>
<dbReference type="GO" id="GO:0004888">
    <property type="term" value="F:transmembrane signaling receptor activity"/>
    <property type="evidence" value="ECO:0007669"/>
    <property type="project" value="InterPro"/>
</dbReference>
<feature type="region of interest" description="Disordered" evidence="4">
    <location>
        <begin position="420"/>
        <end position="455"/>
    </location>
</feature>
<dbReference type="InterPro" id="IPR000700">
    <property type="entry name" value="PAS-assoc_C"/>
</dbReference>
<feature type="signal peptide" evidence="5">
    <location>
        <begin position="1"/>
        <end position="23"/>
    </location>
</feature>
<feature type="region of interest" description="Disordered" evidence="4">
    <location>
        <begin position="630"/>
        <end position="659"/>
    </location>
</feature>
<dbReference type="Gene3D" id="1.10.287.950">
    <property type="entry name" value="Methyl-accepting chemotaxis protein"/>
    <property type="match status" value="1"/>
</dbReference>
<feature type="compositionally biased region" description="Low complexity" evidence="4">
    <location>
        <begin position="420"/>
        <end position="436"/>
    </location>
</feature>
<name>A0A4Q7LWQ1_9BURK</name>
<feature type="domain" description="PAS" evidence="7">
    <location>
        <begin position="227"/>
        <end position="262"/>
    </location>
</feature>
<evidence type="ECO:0000256" key="5">
    <source>
        <dbReference type="SAM" id="SignalP"/>
    </source>
</evidence>
<dbReference type="Gene3D" id="3.30.450.20">
    <property type="entry name" value="PAS domain"/>
    <property type="match status" value="2"/>
</dbReference>
<dbReference type="GO" id="GO:0005886">
    <property type="term" value="C:plasma membrane"/>
    <property type="evidence" value="ECO:0007669"/>
    <property type="project" value="TreeGrafter"/>
</dbReference>
<dbReference type="InterPro" id="IPR051310">
    <property type="entry name" value="MCP_chemotaxis"/>
</dbReference>
<dbReference type="InterPro" id="IPR000014">
    <property type="entry name" value="PAS"/>
</dbReference>
<keyword evidence="5" id="KW-0732">Signal</keyword>
<organism evidence="9 10">
    <name type="scientific">Sphaerotilus mobilis</name>
    <dbReference type="NCBI Taxonomy" id="47994"/>
    <lineage>
        <taxon>Bacteria</taxon>
        <taxon>Pseudomonadati</taxon>
        <taxon>Pseudomonadota</taxon>
        <taxon>Betaproteobacteria</taxon>
        <taxon>Burkholderiales</taxon>
        <taxon>Sphaerotilaceae</taxon>
        <taxon>Sphaerotilus</taxon>
    </lineage>
</organism>
<dbReference type="Pfam" id="PF13188">
    <property type="entry name" value="PAS_8"/>
    <property type="match status" value="1"/>
</dbReference>
<dbReference type="PROSITE" id="PS50111">
    <property type="entry name" value="CHEMOTAXIS_TRANSDUC_2"/>
    <property type="match status" value="1"/>
</dbReference>
<dbReference type="PRINTS" id="PR00260">
    <property type="entry name" value="CHEMTRNSDUCR"/>
</dbReference>
<feature type="chain" id="PRO_5020876018" evidence="5">
    <location>
        <begin position="24"/>
        <end position="659"/>
    </location>
</feature>
<evidence type="ECO:0000313" key="9">
    <source>
        <dbReference type="EMBL" id="RZS58239.1"/>
    </source>
</evidence>
<dbReference type="Pfam" id="PF00015">
    <property type="entry name" value="MCPsignal"/>
    <property type="match status" value="1"/>
</dbReference>
<proteinExistence type="inferred from homology"/>
<dbReference type="EMBL" id="SGWV01000007">
    <property type="protein sequence ID" value="RZS58239.1"/>
    <property type="molecule type" value="Genomic_DNA"/>
</dbReference>
<dbReference type="GO" id="GO:0007165">
    <property type="term" value="P:signal transduction"/>
    <property type="evidence" value="ECO:0007669"/>
    <property type="project" value="UniProtKB-KW"/>
</dbReference>
<feature type="compositionally biased region" description="Low complexity" evidence="4">
    <location>
        <begin position="639"/>
        <end position="649"/>
    </location>
</feature>
<feature type="compositionally biased region" description="Polar residues" evidence="4">
    <location>
        <begin position="437"/>
        <end position="451"/>
    </location>
</feature>
<comment type="caution">
    <text evidence="9">The sequence shown here is derived from an EMBL/GenBank/DDBJ whole genome shotgun (WGS) entry which is preliminary data.</text>
</comment>
<gene>
    <name evidence="9" type="ORF">EV685_0521</name>
</gene>
<accession>A0A4Q7LWQ1</accession>
<dbReference type="Proteomes" id="UP000293433">
    <property type="component" value="Unassembled WGS sequence"/>
</dbReference>
<reference evidence="9 10" key="1">
    <citation type="submission" date="2019-02" db="EMBL/GenBank/DDBJ databases">
        <title>Genomic Encyclopedia of Type Strains, Phase IV (KMG-IV): sequencing the most valuable type-strain genomes for metagenomic binning, comparative biology and taxonomic classification.</title>
        <authorList>
            <person name="Goeker M."/>
        </authorList>
    </citation>
    <scope>NUCLEOTIDE SEQUENCE [LARGE SCALE GENOMIC DNA]</scope>
    <source>
        <strain evidence="9 10">DSM 10617</strain>
    </source>
</reference>
<evidence type="ECO:0000259" key="7">
    <source>
        <dbReference type="PROSITE" id="PS50112"/>
    </source>
</evidence>
<dbReference type="InterPro" id="IPR004090">
    <property type="entry name" value="Chemotax_Me-accpt_rcpt"/>
</dbReference>
<sequence length="659" mass="68409">MRIPPTSRLSTYTALLAPIAALAAGHAGVLTPTLGGGLLAVAAAALAGVSTWAAAQSGARSAATLEALQSEAAAQADQLVTLQAAHDEHADRGDQLQQLIACCSSAMGTCRSDGTLAVVSPALQALLDQVHARRPSASAHAGAERGTWVGQRLSQLFGGAGARIDLGAERQHIEAHGLTLELSLTPMHDAAGQRAGLLCECRDLTASLRAQAESQARAATEQAEREAGLRIRQALDAAAMPVRIADADGTIVYLNDALRQILRRDAAAFRQDLPGFDPEAVLGASVGVFYKDPQAAVARLRGLTQRVQTRMVLGGRTYEVITTPVRDASGKTLGSVGQWSDLTDQLAAEQALTTLAEAAAAGDFSARVTLTRAEGFYRSLGDMLNRVMDGVGLTLGQVREAAARLSIAASQVSGTSQSLAQSASEQAASMEETSASLQEMSGSVADNTRSARQTDEIATRAAQEATQGGSAVLQTVEAMKAIATRISIIDDIAYQTNLLALNAAIEAARAGDHGKGFAVVAAEVRKLAERSQVAAREIGELASDSVGMAEQAGALLQQMQPSIARTSTLVQDIARASQSQADQVHQLHAVMDQVSQATQISAASAEELSATADELDDEASQLQHLISQYRLSAPPAPAPAASGRRSPSSQTHSPQAVRA</sequence>
<feature type="compositionally biased region" description="Polar residues" evidence="4">
    <location>
        <begin position="650"/>
        <end position="659"/>
    </location>
</feature>
<evidence type="ECO:0000256" key="3">
    <source>
        <dbReference type="PROSITE-ProRule" id="PRU00284"/>
    </source>
</evidence>
<dbReference type="GO" id="GO:0006935">
    <property type="term" value="P:chemotaxis"/>
    <property type="evidence" value="ECO:0007669"/>
    <property type="project" value="UniProtKB-KW"/>
</dbReference>
<dbReference type="InterPro" id="IPR004089">
    <property type="entry name" value="MCPsignal_dom"/>
</dbReference>
<dbReference type="SUPFAM" id="SSF55785">
    <property type="entry name" value="PYP-like sensor domain (PAS domain)"/>
    <property type="match status" value="1"/>
</dbReference>
<evidence type="ECO:0000256" key="4">
    <source>
        <dbReference type="SAM" id="MobiDB-lite"/>
    </source>
</evidence>
<dbReference type="SUPFAM" id="SSF58104">
    <property type="entry name" value="Methyl-accepting chemotaxis protein (MCP) signaling domain"/>
    <property type="match status" value="1"/>
</dbReference>
<evidence type="ECO:0000259" key="8">
    <source>
        <dbReference type="PROSITE" id="PS50113"/>
    </source>
</evidence>
<dbReference type="PROSITE" id="PS50113">
    <property type="entry name" value="PAC"/>
    <property type="match status" value="1"/>
</dbReference>
<keyword evidence="3" id="KW-0807">Transducer</keyword>
<protein>
    <submittedName>
        <fullName evidence="9">Methyl-accepting chemotaxis protein</fullName>
    </submittedName>
</protein>
<dbReference type="RefSeq" id="WP_242615384.1">
    <property type="nucleotide sequence ID" value="NZ_SGWV01000007.1"/>
</dbReference>